<comment type="caution">
    <text evidence="2">The sequence shown here is derived from an EMBL/GenBank/DDBJ whole genome shotgun (WGS) entry which is preliminary data.</text>
</comment>
<evidence type="ECO:0000256" key="1">
    <source>
        <dbReference type="SAM" id="MobiDB-lite"/>
    </source>
</evidence>
<feature type="non-terminal residue" evidence="2">
    <location>
        <position position="242"/>
    </location>
</feature>
<name>A0A699L006_TANCI</name>
<dbReference type="AlphaFoldDB" id="A0A699L006"/>
<organism evidence="2">
    <name type="scientific">Tanacetum cinerariifolium</name>
    <name type="common">Dalmatian daisy</name>
    <name type="synonym">Chrysanthemum cinerariifolium</name>
    <dbReference type="NCBI Taxonomy" id="118510"/>
    <lineage>
        <taxon>Eukaryota</taxon>
        <taxon>Viridiplantae</taxon>
        <taxon>Streptophyta</taxon>
        <taxon>Embryophyta</taxon>
        <taxon>Tracheophyta</taxon>
        <taxon>Spermatophyta</taxon>
        <taxon>Magnoliopsida</taxon>
        <taxon>eudicotyledons</taxon>
        <taxon>Gunneridae</taxon>
        <taxon>Pentapetalae</taxon>
        <taxon>asterids</taxon>
        <taxon>campanulids</taxon>
        <taxon>Asterales</taxon>
        <taxon>Asteraceae</taxon>
        <taxon>Asteroideae</taxon>
        <taxon>Anthemideae</taxon>
        <taxon>Anthemidinae</taxon>
        <taxon>Tanacetum</taxon>
    </lineage>
</organism>
<accession>A0A699L006</accession>
<reference evidence="2" key="1">
    <citation type="journal article" date="2019" name="Sci. Rep.">
        <title>Draft genome of Tanacetum cinerariifolium, the natural source of mosquito coil.</title>
        <authorList>
            <person name="Yamashiro T."/>
            <person name="Shiraishi A."/>
            <person name="Satake H."/>
            <person name="Nakayama K."/>
        </authorList>
    </citation>
    <scope>NUCLEOTIDE SEQUENCE</scope>
</reference>
<protein>
    <submittedName>
        <fullName evidence="2">Uncharacterized protein</fullName>
    </submittedName>
</protein>
<gene>
    <name evidence="2" type="ORF">Tci_691691</name>
</gene>
<feature type="region of interest" description="Disordered" evidence="1">
    <location>
        <begin position="1"/>
        <end position="22"/>
    </location>
</feature>
<proteinExistence type="predicted"/>
<dbReference type="EMBL" id="BKCJ010573206">
    <property type="protein sequence ID" value="GFB19720.1"/>
    <property type="molecule type" value="Genomic_DNA"/>
</dbReference>
<sequence>MVMQSLDVNAGDKPRDVNAGDIQGDVDDIQGNEIRIDSSTHVVNAISSSINTASNIINVGILNINTADSNHTNMPTLEANGIFNSAFDDRDLGVEADTNNLDSSIVVRPIPTTQVYKDHLKEQMIGDPNLNTQTRRSLDVNAGDKPRDVNAGDIQGDVDDIQGNEIRIDSSTHVVNAISSSINTASNIINVGILNINTADSNHTNMPTLEANGIFNSAFDDRDLGVEADTNNLDSSIVVRPI</sequence>
<evidence type="ECO:0000313" key="2">
    <source>
        <dbReference type="EMBL" id="GFB19720.1"/>
    </source>
</evidence>